<keyword evidence="5 6" id="KW-0472">Membrane</keyword>
<evidence type="ECO:0000256" key="1">
    <source>
        <dbReference type="ARBA" id="ARBA00004141"/>
    </source>
</evidence>
<dbReference type="InterPro" id="IPR002794">
    <property type="entry name" value="DUF92_TMEM19"/>
</dbReference>
<keyword evidence="3 6" id="KW-0812">Transmembrane</keyword>
<comment type="similarity">
    <text evidence="2">Belongs to the TMEM19 family.</text>
</comment>
<comment type="subcellular location">
    <subcellularLocation>
        <location evidence="1">Membrane</location>
        <topology evidence="1">Multi-pass membrane protein</topology>
    </subcellularLocation>
</comment>
<dbReference type="Pfam" id="PF01940">
    <property type="entry name" value="DUF92"/>
    <property type="match status" value="1"/>
</dbReference>
<evidence type="ECO:0000313" key="7">
    <source>
        <dbReference type="EMBL" id="MBB6501643.1"/>
    </source>
</evidence>
<sequence>MRILLTALPVIFLLAFFAWITVLTRKLTKTAAITGVLCGTIIYFGTGLIGLVLLAAFFLCGTLTTAWGRKMKVKLYKTDDSAQRDYGQVLANAGSATIFSSLAIIFPGYSGSLLLMTAGSFASATADTLSSELGMLYGKRFYNCLSWKKETRGLDGVISLEGTLIGIVGAGVIALIYAIGNFAGNAVFILIIAGQAGNLADSVLGASLERRNLLNNDWVNFLSTLFAAGITLLLISVF</sequence>
<comment type="caution">
    <text evidence="7">The sequence shown here is derived from an EMBL/GenBank/DDBJ whole genome shotgun (WGS) entry which is preliminary data.</text>
</comment>
<keyword evidence="4 6" id="KW-1133">Transmembrane helix</keyword>
<feature type="transmembrane region" description="Helical" evidence="6">
    <location>
        <begin position="42"/>
        <end position="68"/>
    </location>
</feature>
<evidence type="ECO:0000256" key="4">
    <source>
        <dbReference type="ARBA" id="ARBA00022989"/>
    </source>
</evidence>
<organism evidence="7 8">
    <name type="scientific">Pedobacter cryoconitis</name>
    <dbReference type="NCBI Taxonomy" id="188932"/>
    <lineage>
        <taxon>Bacteria</taxon>
        <taxon>Pseudomonadati</taxon>
        <taxon>Bacteroidota</taxon>
        <taxon>Sphingobacteriia</taxon>
        <taxon>Sphingobacteriales</taxon>
        <taxon>Sphingobacteriaceae</taxon>
        <taxon>Pedobacter</taxon>
    </lineage>
</organism>
<evidence type="ECO:0000313" key="8">
    <source>
        <dbReference type="Proteomes" id="UP000521017"/>
    </source>
</evidence>
<protein>
    <submittedName>
        <fullName evidence="7">Uncharacterized protein (TIGR00297 family)</fullName>
    </submittedName>
</protein>
<dbReference type="Proteomes" id="UP000521017">
    <property type="component" value="Unassembled WGS sequence"/>
</dbReference>
<gene>
    <name evidence="7" type="ORF">HDF25_003818</name>
</gene>
<reference evidence="7 8" key="1">
    <citation type="submission" date="2020-08" db="EMBL/GenBank/DDBJ databases">
        <title>Genomic Encyclopedia of Type Strains, Phase IV (KMG-V): Genome sequencing to study the core and pangenomes of soil and plant-associated prokaryotes.</title>
        <authorList>
            <person name="Whitman W."/>
        </authorList>
    </citation>
    <scope>NUCLEOTIDE SEQUENCE [LARGE SCALE GENOMIC DNA]</scope>
    <source>
        <strain evidence="7 8">M2T3</strain>
    </source>
</reference>
<dbReference type="AlphaFoldDB" id="A0A7X0J5S8"/>
<feature type="transmembrane region" description="Helical" evidence="6">
    <location>
        <begin position="158"/>
        <end position="180"/>
    </location>
</feature>
<feature type="transmembrane region" description="Helical" evidence="6">
    <location>
        <begin position="89"/>
        <end position="109"/>
    </location>
</feature>
<evidence type="ECO:0000256" key="2">
    <source>
        <dbReference type="ARBA" id="ARBA00009012"/>
    </source>
</evidence>
<name>A0A7X0J5S8_9SPHI</name>
<evidence type="ECO:0000256" key="6">
    <source>
        <dbReference type="SAM" id="Phobius"/>
    </source>
</evidence>
<proteinExistence type="inferred from homology"/>
<dbReference type="RefSeq" id="WP_184627585.1">
    <property type="nucleotide sequence ID" value="NZ_JACHCC010000010.1"/>
</dbReference>
<dbReference type="PANTHER" id="PTHR13353:SF5">
    <property type="entry name" value="TRANSMEMBRANE PROTEIN 19"/>
    <property type="match status" value="1"/>
</dbReference>
<evidence type="ECO:0000256" key="3">
    <source>
        <dbReference type="ARBA" id="ARBA00022692"/>
    </source>
</evidence>
<dbReference type="PANTHER" id="PTHR13353">
    <property type="entry name" value="TRANSMEMBRANE PROTEIN 19"/>
    <property type="match status" value="1"/>
</dbReference>
<accession>A0A7X0J5S8</accession>
<dbReference type="EMBL" id="JACHCC010000010">
    <property type="protein sequence ID" value="MBB6501643.1"/>
    <property type="molecule type" value="Genomic_DNA"/>
</dbReference>
<feature type="transmembrane region" description="Helical" evidence="6">
    <location>
        <begin position="218"/>
        <end position="237"/>
    </location>
</feature>
<dbReference type="GO" id="GO:0016020">
    <property type="term" value="C:membrane"/>
    <property type="evidence" value="ECO:0007669"/>
    <property type="project" value="UniProtKB-SubCell"/>
</dbReference>
<evidence type="ECO:0000256" key="5">
    <source>
        <dbReference type="ARBA" id="ARBA00023136"/>
    </source>
</evidence>
<feature type="transmembrane region" description="Helical" evidence="6">
    <location>
        <begin position="186"/>
        <end position="206"/>
    </location>
</feature>